<protein>
    <submittedName>
        <fullName evidence="2">USO1-like transporter</fullName>
    </submittedName>
</protein>
<evidence type="ECO:0000313" key="2">
    <source>
        <dbReference type="EMBL" id="KAF5695149.1"/>
    </source>
</evidence>
<keyword evidence="3" id="KW-1185">Reference proteome</keyword>
<feature type="region of interest" description="Disordered" evidence="1">
    <location>
        <begin position="1"/>
        <end position="134"/>
    </location>
</feature>
<accession>A0A8H5XKB9</accession>
<feature type="compositionally biased region" description="Polar residues" evidence="1">
    <location>
        <begin position="85"/>
        <end position="95"/>
    </location>
</feature>
<dbReference type="EMBL" id="JAAQPF010000985">
    <property type="protein sequence ID" value="KAF5695149.1"/>
    <property type="molecule type" value="Genomic_DNA"/>
</dbReference>
<sequence length="134" mass="14425">GGKTYRKRSWGGNLDKGLADNDKENTLNETVEEVDEADVKSARAPEVTETPTDETIIIESTPNDEEADGGEGGDSDNETLRRSSRGTVVTNSTDMYTDGDEGSEYSYTESEWTESNVGTDAGSVQGNEVVVYGN</sequence>
<feature type="compositionally biased region" description="Low complexity" evidence="1">
    <location>
        <begin position="45"/>
        <end position="61"/>
    </location>
</feature>
<feature type="compositionally biased region" description="Acidic residues" evidence="1">
    <location>
        <begin position="62"/>
        <end position="77"/>
    </location>
</feature>
<reference evidence="2 3" key="1">
    <citation type="submission" date="2020-05" db="EMBL/GenBank/DDBJ databases">
        <title>Identification and distribution of gene clusters putatively required for synthesis of sphingolipid metabolism inhibitors in phylogenetically diverse species of the filamentous fungus Fusarium.</title>
        <authorList>
            <person name="Kim H.-S."/>
            <person name="Busman M."/>
            <person name="Brown D.W."/>
            <person name="Divon H."/>
            <person name="Uhlig S."/>
            <person name="Proctor R.H."/>
        </authorList>
    </citation>
    <scope>NUCLEOTIDE SEQUENCE [LARGE SCALE GENOMIC DNA]</scope>
    <source>
        <strain evidence="2 3">NRRL 26131</strain>
    </source>
</reference>
<feature type="compositionally biased region" description="Low complexity" evidence="1">
    <location>
        <begin position="104"/>
        <end position="115"/>
    </location>
</feature>
<evidence type="ECO:0000313" key="3">
    <source>
        <dbReference type="Proteomes" id="UP000532311"/>
    </source>
</evidence>
<gene>
    <name evidence="2" type="ORF">FGLOB1_14077</name>
</gene>
<comment type="caution">
    <text evidence="2">The sequence shown here is derived from an EMBL/GenBank/DDBJ whole genome shotgun (WGS) entry which is preliminary data.</text>
</comment>
<feature type="compositionally biased region" description="Polar residues" evidence="1">
    <location>
        <begin position="116"/>
        <end position="126"/>
    </location>
</feature>
<proteinExistence type="predicted"/>
<feature type="non-terminal residue" evidence="2">
    <location>
        <position position="1"/>
    </location>
</feature>
<name>A0A8H5XKB9_9HYPO</name>
<dbReference type="AlphaFoldDB" id="A0A8H5XKB9"/>
<evidence type="ECO:0000256" key="1">
    <source>
        <dbReference type="SAM" id="MobiDB-lite"/>
    </source>
</evidence>
<organism evidence="2 3">
    <name type="scientific">Fusarium globosum</name>
    <dbReference type="NCBI Taxonomy" id="78864"/>
    <lineage>
        <taxon>Eukaryota</taxon>
        <taxon>Fungi</taxon>
        <taxon>Dikarya</taxon>
        <taxon>Ascomycota</taxon>
        <taxon>Pezizomycotina</taxon>
        <taxon>Sordariomycetes</taxon>
        <taxon>Hypocreomycetidae</taxon>
        <taxon>Hypocreales</taxon>
        <taxon>Nectriaceae</taxon>
        <taxon>Fusarium</taxon>
        <taxon>Fusarium fujikuroi species complex</taxon>
    </lineage>
</organism>
<dbReference type="Proteomes" id="UP000532311">
    <property type="component" value="Unassembled WGS sequence"/>
</dbReference>
<feature type="compositionally biased region" description="Basic and acidic residues" evidence="1">
    <location>
        <begin position="17"/>
        <end position="26"/>
    </location>
</feature>